<comment type="caution">
    <text evidence="3">The sequence shown here is derived from an EMBL/GenBank/DDBJ whole genome shotgun (WGS) entry which is preliminary data.</text>
</comment>
<dbReference type="EMBL" id="QUZK01000054">
    <property type="protein sequence ID" value="RFF28882.1"/>
    <property type="molecule type" value="Genomic_DNA"/>
</dbReference>
<keyword evidence="4" id="KW-1185">Reference proteome</keyword>
<dbReference type="AlphaFoldDB" id="A0A3E1K494"/>
<reference evidence="3 4" key="1">
    <citation type="submission" date="2018-08" db="EMBL/GenBank/DDBJ databases">
        <title>Wenzhouxiangella salilacus sp. nov., a novel bacterium isolated from a saline lake in Xinjiang Province, China.</title>
        <authorList>
            <person name="Han S."/>
        </authorList>
    </citation>
    <scope>NUCLEOTIDE SEQUENCE [LARGE SCALE GENOMIC DNA]</scope>
    <source>
        <strain evidence="3 4">XDB06</strain>
    </source>
</reference>
<feature type="compositionally biased region" description="Low complexity" evidence="1">
    <location>
        <begin position="497"/>
        <end position="573"/>
    </location>
</feature>
<feature type="region of interest" description="Disordered" evidence="1">
    <location>
        <begin position="303"/>
        <end position="589"/>
    </location>
</feature>
<feature type="compositionally biased region" description="Basic and acidic residues" evidence="1">
    <location>
        <begin position="575"/>
        <end position="589"/>
    </location>
</feature>
<feature type="compositionally biased region" description="Basic and acidic residues" evidence="1">
    <location>
        <begin position="349"/>
        <end position="369"/>
    </location>
</feature>
<dbReference type="PANTHER" id="PTHR40269:SF1">
    <property type="entry name" value="OUTER MEMBRANE PROTEIN"/>
    <property type="match status" value="1"/>
</dbReference>
<feature type="compositionally biased region" description="Basic and acidic residues" evidence="1">
    <location>
        <begin position="376"/>
        <end position="397"/>
    </location>
</feature>
<dbReference type="Pfam" id="PF11737">
    <property type="entry name" value="DUF3300"/>
    <property type="match status" value="1"/>
</dbReference>
<gene>
    <name evidence="3" type="ORF">DZC52_15305</name>
</gene>
<evidence type="ECO:0000256" key="2">
    <source>
        <dbReference type="SAM" id="SignalP"/>
    </source>
</evidence>
<organism evidence="3 4">
    <name type="scientific">Wenzhouxiangella sediminis</name>
    <dbReference type="NCBI Taxonomy" id="1792836"/>
    <lineage>
        <taxon>Bacteria</taxon>
        <taxon>Pseudomonadati</taxon>
        <taxon>Pseudomonadota</taxon>
        <taxon>Gammaproteobacteria</taxon>
        <taxon>Chromatiales</taxon>
        <taxon>Wenzhouxiangellaceae</taxon>
        <taxon>Wenzhouxiangella</taxon>
    </lineage>
</organism>
<dbReference type="OrthoDB" id="197257at2"/>
<sequence length="589" mass="66163">MPQGGNDMKTLTTLVLALLLTAGCSATGQVQANDDYFSQAELDSMLAPVALYPDSVLSHVLIAATYPLEVIQAARWSREHPGLRGEDAVAAVEYQNWDASVKALVAFPELLRRMDEDLQWTQDLGDAFLIQEEDVVASIQYLRSEAYSQGHLRSNDHVKVVREREYIYIEPARTRVVYVPYYDPRVIYTNWRWSSYRPHYWHHPVGYSVGVSFYWGHAYHIRPSFYFSSFHWPTRKVVVVNHHHYYRENRFHSGRQVARFDQARHWKHNPVHRRGVSYRGRVEQTRFVESSRVVAQGRKATLKREARREWAAEQRARSSFDRDSRSRAASRSQARSDRITESRQGSSRLESRAATRSRSEDRSATRSSDRATIQSQRDRTVSGRAPARAESRSRASEGTRSTSSSRATRLSESLRSGSSSRSTPSRSASRESITSRSRGSERASTRSIPERSSRSSVSSSPRSSPERSSRSSRSERSSVAIPRGLSTRAGSSRERSSAPSRSSSSPSAAPSRGSVITRDSAPTRQSAPSRSRSSVRESAPSRSAPRSRASAPSRSSKSAPSRSRSSSPRSSSRSRSRDGGGSRRDGERR</sequence>
<evidence type="ECO:0000256" key="1">
    <source>
        <dbReference type="SAM" id="MobiDB-lite"/>
    </source>
</evidence>
<dbReference type="Proteomes" id="UP000260351">
    <property type="component" value="Unassembled WGS sequence"/>
</dbReference>
<feature type="compositionally biased region" description="Basic and acidic residues" evidence="1">
    <location>
        <begin position="464"/>
        <end position="476"/>
    </location>
</feature>
<protein>
    <submittedName>
        <fullName evidence="3">DUF3300 domain-containing protein</fullName>
    </submittedName>
</protein>
<evidence type="ECO:0000313" key="3">
    <source>
        <dbReference type="EMBL" id="RFF28882.1"/>
    </source>
</evidence>
<feature type="compositionally biased region" description="Low complexity" evidence="1">
    <location>
        <begin position="398"/>
        <end position="432"/>
    </location>
</feature>
<feature type="signal peptide" evidence="2">
    <location>
        <begin position="1"/>
        <end position="32"/>
    </location>
</feature>
<keyword evidence="2" id="KW-0732">Signal</keyword>
<feature type="compositionally biased region" description="Low complexity" evidence="1">
    <location>
        <begin position="454"/>
        <end position="463"/>
    </location>
</feature>
<feature type="compositionally biased region" description="Basic and acidic residues" evidence="1">
    <location>
        <begin position="438"/>
        <end position="453"/>
    </location>
</feature>
<proteinExistence type="predicted"/>
<feature type="compositionally biased region" description="Basic and acidic residues" evidence="1">
    <location>
        <begin position="303"/>
        <end position="326"/>
    </location>
</feature>
<name>A0A3E1K494_9GAMM</name>
<accession>A0A3E1K494</accession>
<feature type="chain" id="PRO_5017777058" evidence="2">
    <location>
        <begin position="33"/>
        <end position="589"/>
    </location>
</feature>
<evidence type="ECO:0000313" key="4">
    <source>
        <dbReference type="Proteomes" id="UP000260351"/>
    </source>
</evidence>
<dbReference type="InterPro" id="IPR021728">
    <property type="entry name" value="DUF3300"/>
</dbReference>
<dbReference type="PANTHER" id="PTHR40269">
    <property type="entry name" value="OUTER MEMBRANE PROTEIN-RELATED"/>
    <property type="match status" value="1"/>
</dbReference>